<comment type="caution">
    <text evidence="2">The sequence shown here is derived from an EMBL/GenBank/DDBJ whole genome shotgun (WGS) entry which is preliminary data.</text>
</comment>
<accession>A0A5C7G3S7</accession>
<dbReference type="AlphaFoldDB" id="A0A5C7G3S7"/>
<keyword evidence="1" id="KW-0472">Membrane</keyword>
<sequence>MHIKQVRFDRIFDVQERTGDFSFEDGGWPVYGVNANGLTIPREGAIYAVAFAEAGNWEKVIGWRDLAESNVEIKRSAWSLAIQALPWYYMIIPVPFGITLAVPVAGLMVLAFGAFIYRAAWRNRQAAHALRDVHPAVPPEPGKRKPSRLAQSIWALAPLLWK</sequence>
<name>A0A5C7G3S7_9BURK</name>
<reference evidence="2 3" key="1">
    <citation type="submission" date="2019-08" db="EMBL/GenBank/DDBJ databases">
        <title>Massilia golmudensis sp. nov., isolated from sand in the Qinghai-Tibetan Plateau.</title>
        <authorList>
            <person name="Zhang B."/>
        </authorList>
    </citation>
    <scope>NUCLEOTIDE SEQUENCE [LARGE SCALE GENOMIC DNA]</scope>
    <source>
        <strain evidence="2 3">GEM5</strain>
    </source>
</reference>
<evidence type="ECO:0000256" key="1">
    <source>
        <dbReference type="SAM" id="Phobius"/>
    </source>
</evidence>
<keyword evidence="1" id="KW-1133">Transmembrane helix</keyword>
<evidence type="ECO:0000313" key="3">
    <source>
        <dbReference type="Proteomes" id="UP000321413"/>
    </source>
</evidence>
<organism evidence="2 3">
    <name type="scientific">Massilia arenae</name>
    <dbReference type="NCBI Taxonomy" id="2603288"/>
    <lineage>
        <taxon>Bacteria</taxon>
        <taxon>Pseudomonadati</taxon>
        <taxon>Pseudomonadota</taxon>
        <taxon>Betaproteobacteria</taxon>
        <taxon>Burkholderiales</taxon>
        <taxon>Oxalobacteraceae</taxon>
        <taxon>Telluria group</taxon>
        <taxon>Massilia</taxon>
    </lineage>
</organism>
<dbReference type="RefSeq" id="WP_147934800.1">
    <property type="nucleotide sequence ID" value="NZ_VPFD01000010.1"/>
</dbReference>
<evidence type="ECO:0000313" key="2">
    <source>
        <dbReference type="EMBL" id="TXF99855.1"/>
    </source>
</evidence>
<dbReference type="Proteomes" id="UP000321413">
    <property type="component" value="Unassembled WGS sequence"/>
</dbReference>
<gene>
    <name evidence="2" type="ORF">FVD38_10630</name>
</gene>
<keyword evidence="3" id="KW-1185">Reference proteome</keyword>
<keyword evidence="1" id="KW-0812">Transmembrane</keyword>
<feature type="transmembrane region" description="Helical" evidence="1">
    <location>
        <begin position="87"/>
        <end position="117"/>
    </location>
</feature>
<dbReference type="EMBL" id="VPFD01000010">
    <property type="protein sequence ID" value="TXF99855.1"/>
    <property type="molecule type" value="Genomic_DNA"/>
</dbReference>
<proteinExistence type="predicted"/>
<protein>
    <submittedName>
        <fullName evidence="2">Uncharacterized protein</fullName>
    </submittedName>
</protein>